<sequence>MEIIEEWRRNWYYRILKKARWDIASACQASGYQVEFAHQQMLPSQTAAGAFVRTIISKQTGNSERGREISLCSATNQRPQPADILIVHSESGLQMGGGTCPYAPPGSATAL</sequence>
<gene>
    <name evidence="1" type="ORF">LSTR_LSTR012348</name>
</gene>
<keyword evidence="2" id="KW-1185">Reference proteome</keyword>
<evidence type="ECO:0000313" key="2">
    <source>
        <dbReference type="Proteomes" id="UP000291343"/>
    </source>
</evidence>
<organism evidence="1 2">
    <name type="scientific">Laodelphax striatellus</name>
    <name type="common">Small brown planthopper</name>
    <name type="synonym">Delphax striatella</name>
    <dbReference type="NCBI Taxonomy" id="195883"/>
    <lineage>
        <taxon>Eukaryota</taxon>
        <taxon>Metazoa</taxon>
        <taxon>Ecdysozoa</taxon>
        <taxon>Arthropoda</taxon>
        <taxon>Hexapoda</taxon>
        <taxon>Insecta</taxon>
        <taxon>Pterygota</taxon>
        <taxon>Neoptera</taxon>
        <taxon>Paraneoptera</taxon>
        <taxon>Hemiptera</taxon>
        <taxon>Auchenorrhyncha</taxon>
        <taxon>Fulgoroidea</taxon>
        <taxon>Delphacidae</taxon>
        <taxon>Criomorphinae</taxon>
        <taxon>Laodelphax</taxon>
    </lineage>
</organism>
<dbReference type="EMBL" id="QKKF02032971">
    <property type="protein sequence ID" value="RZF34003.1"/>
    <property type="molecule type" value="Genomic_DNA"/>
</dbReference>
<accession>A0A482WKJ3</accession>
<comment type="caution">
    <text evidence="1">The sequence shown here is derived from an EMBL/GenBank/DDBJ whole genome shotgun (WGS) entry which is preliminary data.</text>
</comment>
<reference evidence="1 2" key="1">
    <citation type="journal article" date="2017" name="Gigascience">
        <title>Genome sequence of the small brown planthopper, Laodelphax striatellus.</title>
        <authorList>
            <person name="Zhu J."/>
            <person name="Jiang F."/>
            <person name="Wang X."/>
            <person name="Yang P."/>
            <person name="Bao Y."/>
            <person name="Zhao W."/>
            <person name="Wang W."/>
            <person name="Lu H."/>
            <person name="Wang Q."/>
            <person name="Cui N."/>
            <person name="Li J."/>
            <person name="Chen X."/>
            <person name="Luo L."/>
            <person name="Yu J."/>
            <person name="Kang L."/>
            <person name="Cui F."/>
        </authorList>
    </citation>
    <scope>NUCLEOTIDE SEQUENCE [LARGE SCALE GENOMIC DNA]</scope>
    <source>
        <strain evidence="1">Lst14</strain>
    </source>
</reference>
<name>A0A482WKJ3_LAOST</name>
<dbReference type="AlphaFoldDB" id="A0A482WKJ3"/>
<dbReference type="InParanoid" id="A0A482WKJ3"/>
<protein>
    <submittedName>
        <fullName evidence="1">Uncharacterized protein</fullName>
    </submittedName>
</protein>
<dbReference type="Proteomes" id="UP000291343">
    <property type="component" value="Unassembled WGS sequence"/>
</dbReference>
<evidence type="ECO:0000313" key="1">
    <source>
        <dbReference type="EMBL" id="RZF34003.1"/>
    </source>
</evidence>
<proteinExistence type="predicted"/>